<gene>
    <name evidence="2" type="ordered locus">Nther_1239</name>
</gene>
<reference evidence="2 3" key="1">
    <citation type="submission" date="2008-04" db="EMBL/GenBank/DDBJ databases">
        <title>Complete sequence of chromosome of Natranaerobius thermophilus JW/NM-WN-LF.</title>
        <authorList>
            <consortium name="US DOE Joint Genome Institute"/>
            <person name="Copeland A."/>
            <person name="Lucas S."/>
            <person name="Lapidus A."/>
            <person name="Glavina del Rio T."/>
            <person name="Dalin E."/>
            <person name="Tice H."/>
            <person name="Bruce D."/>
            <person name="Goodwin L."/>
            <person name="Pitluck S."/>
            <person name="Chertkov O."/>
            <person name="Brettin T."/>
            <person name="Detter J.C."/>
            <person name="Han C."/>
            <person name="Kuske C.R."/>
            <person name="Schmutz J."/>
            <person name="Larimer F."/>
            <person name="Land M."/>
            <person name="Hauser L."/>
            <person name="Kyrpides N."/>
            <person name="Lykidis A."/>
            <person name="Mesbah N.M."/>
            <person name="Wiegel J."/>
        </authorList>
    </citation>
    <scope>NUCLEOTIDE SEQUENCE [LARGE SCALE GENOMIC DNA]</scope>
    <source>
        <strain evidence="3">ATCC BAA-1301 / DSM 18059 / JW/NM-WN-LF</strain>
    </source>
</reference>
<dbReference type="Proteomes" id="UP000001683">
    <property type="component" value="Chromosome"/>
</dbReference>
<dbReference type="AlphaFoldDB" id="B2A217"/>
<organism evidence="2 3">
    <name type="scientific">Natranaerobius thermophilus (strain ATCC BAA-1301 / DSM 18059 / JW/NM-WN-LF)</name>
    <dbReference type="NCBI Taxonomy" id="457570"/>
    <lineage>
        <taxon>Bacteria</taxon>
        <taxon>Bacillati</taxon>
        <taxon>Bacillota</taxon>
        <taxon>Clostridia</taxon>
        <taxon>Natranaerobiales</taxon>
        <taxon>Natranaerobiaceae</taxon>
        <taxon>Natranaerobius</taxon>
    </lineage>
</organism>
<dbReference type="InParanoid" id="B2A217"/>
<reference evidence="2 3" key="2">
    <citation type="journal article" date="2011" name="J. Bacteriol.">
        <title>Complete genome sequence of the anaerobic, halophilic alkalithermophile Natranaerobius thermophilus JW/NM-WN-LF.</title>
        <authorList>
            <person name="Zhao B."/>
            <person name="Mesbah N.M."/>
            <person name="Dalin E."/>
            <person name="Goodwin L."/>
            <person name="Nolan M."/>
            <person name="Pitluck S."/>
            <person name="Chertkov O."/>
            <person name="Brettin T.S."/>
            <person name="Han J."/>
            <person name="Larimer F.W."/>
            <person name="Land M.L."/>
            <person name="Hauser L."/>
            <person name="Kyrpides N."/>
            <person name="Wiegel J."/>
        </authorList>
    </citation>
    <scope>NUCLEOTIDE SEQUENCE [LARGE SCALE GENOMIC DNA]</scope>
    <source>
        <strain evidence="3">ATCC BAA-1301 / DSM 18059 / JW/NM-WN-LF</strain>
    </source>
</reference>
<feature type="domain" description="DUF5659" evidence="1">
    <location>
        <begin position="11"/>
        <end position="60"/>
    </location>
</feature>
<accession>B2A217</accession>
<evidence type="ECO:0000313" key="3">
    <source>
        <dbReference type="Proteomes" id="UP000001683"/>
    </source>
</evidence>
<dbReference type="InterPro" id="IPR043718">
    <property type="entry name" value="DUF5659"/>
</dbReference>
<dbReference type="OrthoDB" id="2055344at2"/>
<name>B2A217_NATTJ</name>
<evidence type="ECO:0000259" key="1">
    <source>
        <dbReference type="Pfam" id="PF18903"/>
    </source>
</evidence>
<evidence type="ECO:0000313" key="2">
    <source>
        <dbReference type="EMBL" id="ACB84822.1"/>
    </source>
</evidence>
<dbReference type="STRING" id="457570.Nther_1239"/>
<sequence>MNENLKVATWYVVRSQRLAGFLMLKGFVLKKLDISREDPSRNVFLFNNTKELRDTVELYKEFKDKIFR</sequence>
<proteinExistence type="predicted"/>
<protein>
    <recommendedName>
        <fullName evidence="1">DUF5659 domain-containing protein</fullName>
    </recommendedName>
</protein>
<keyword evidence="3" id="KW-1185">Reference proteome</keyword>
<dbReference type="EMBL" id="CP001034">
    <property type="protein sequence ID" value="ACB84822.1"/>
    <property type="molecule type" value="Genomic_DNA"/>
</dbReference>
<dbReference type="KEGG" id="nth:Nther_1239"/>
<dbReference type="HOGENOM" id="CLU_204584_0_0_9"/>
<dbReference type="RefSeq" id="WP_012447697.1">
    <property type="nucleotide sequence ID" value="NC_010718.1"/>
</dbReference>
<dbReference type="Pfam" id="PF18903">
    <property type="entry name" value="DUF5659"/>
    <property type="match status" value="1"/>
</dbReference>